<name>A0ABT1VZL5_9PROT</name>
<dbReference type="InterPro" id="IPR011335">
    <property type="entry name" value="Restrct_endonuc-II-like"/>
</dbReference>
<evidence type="ECO:0000313" key="2">
    <source>
        <dbReference type="EMBL" id="MCQ8241169.1"/>
    </source>
</evidence>
<organism evidence="2 3">
    <name type="scientific">Rhizosaccharibacter radicis</name>
    <dbReference type="NCBI Taxonomy" id="2782605"/>
    <lineage>
        <taxon>Bacteria</taxon>
        <taxon>Pseudomonadati</taxon>
        <taxon>Pseudomonadota</taxon>
        <taxon>Alphaproteobacteria</taxon>
        <taxon>Acetobacterales</taxon>
        <taxon>Acetobacteraceae</taxon>
        <taxon>Rhizosaccharibacter</taxon>
    </lineage>
</organism>
<dbReference type="Pfam" id="PF02021">
    <property type="entry name" value="UPF0102"/>
    <property type="match status" value="1"/>
</dbReference>
<protein>
    <submittedName>
        <fullName evidence="2">YraN family protein</fullName>
    </submittedName>
</protein>
<dbReference type="RefSeq" id="WP_422919905.1">
    <property type="nucleotide sequence ID" value="NZ_JAMZEJ010000005.1"/>
</dbReference>
<comment type="similarity">
    <text evidence="1">Belongs to the UPF0102 family.</text>
</comment>
<evidence type="ECO:0000256" key="1">
    <source>
        <dbReference type="ARBA" id="ARBA00006738"/>
    </source>
</evidence>
<evidence type="ECO:0000313" key="3">
    <source>
        <dbReference type="Proteomes" id="UP001524547"/>
    </source>
</evidence>
<dbReference type="EMBL" id="JAMZEJ010000005">
    <property type="protein sequence ID" value="MCQ8241169.1"/>
    <property type="molecule type" value="Genomic_DNA"/>
</dbReference>
<dbReference type="InterPro" id="IPR011856">
    <property type="entry name" value="tRNA_endonuc-like_dom_sf"/>
</dbReference>
<comment type="caution">
    <text evidence="2">The sequence shown here is derived from an EMBL/GenBank/DDBJ whole genome shotgun (WGS) entry which is preliminary data.</text>
</comment>
<dbReference type="Proteomes" id="UP001524547">
    <property type="component" value="Unassembled WGS sequence"/>
</dbReference>
<proteinExistence type="inferred from homology"/>
<dbReference type="InterPro" id="IPR003509">
    <property type="entry name" value="UPF0102_YraN-like"/>
</dbReference>
<dbReference type="PANTHER" id="PTHR34039">
    <property type="entry name" value="UPF0102 PROTEIN YRAN"/>
    <property type="match status" value="1"/>
</dbReference>
<sequence length="115" mass="12516">MSAEAVAAAALEENGWTILGRRIRTGAGEIDLVAERHAPGAPAILAFIEVKKRNSLATAAHALRPRQRMRLLGAADALLAQNRDWTHQHVRFDVILVDSAGRTRRIADAFREGDG</sequence>
<dbReference type="PANTHER" id="PTHR34039:SF1">
    <property type="entry name" value="UPF0102 PROTEIN YRAN"/>
    <property type="match status" value="1"/>
</dbReference>
<dbReference type="Gene3D" id="3.40.1350.10">
    <property type="match status" value="1"/>
</dbReference>
<accession>A0ABT1VZL5</accession>
<keyword evidence="3" id="KW-1185">Reference proteome</keyword>
<reference evidence="2 3" key="1">
    <citation type="submission" date="2022-06" db="EMBL/GenBank/DDBJ databases">
        <title>Rhizosaccharibacter gen. nov. sp. nov. KSS12, endophytic bacteria isolated from sugarcane.</title>
        <authorList>
            <person name="Pitiwittayakul N."/>
        </authorList>
    </citation>
    <scope>NUCLEOTIDE SEQUENCE [LARGE SCALE GENOMIC DNA]</scope>
    <source>
        <strain evidence="2 3">KSS12</strain>
    </source>
</reference>
<gene>
    <name evidence="2" type="ORF">NFI88_09995</name>
</gene>
<dbReference type="SUPFAM" id="SSF52980">
    <property type="entry name" value="Restriction endonuclease-like"/>
    <property type="match status" value="1"/>
</dbReference>